<dbReference type="PROSITE" id="PS00687">
    <property type="entry name" value="ALDEHYDE_DEHYDR_GLU"/>
    <property type="match status" value="1"/>
</dbReference>
<dbReference type="PANTHER" id="PTHR43570:SF16">
    <property type="entry name" value="ALDEHYDE DEHYDROGENASE TYPE III, ISOFORM Q"/>
    <property type="match status" value="1"/>
</dbReference>
<dbReference type="PIRSF" id="PIRSF036492">
    <property type="entry name" value="ALDH"/>
    <property type="match status" value="1"/>
</dbReference>
<keyword evidence="8" id="KW-1133">Transmembrane helix</keyword>
<evidence type="ECO:0000256" key="8">
    <source>
        <dbReference type="SAM" id="Phobius"/>
    </source>
</evidence>
<dbReference type="InterPro" id="IPR016162">
    <property type="entry name" value="Ald_DH_N"/>
</dbReference>
<dbReference type="FunFam" id="3.40.309.10:FF:000003">
    <property type="entry name" value="Aldehyde dehydrogenase"/>
    <property type="match status" value="1"/>
</dbReference>
<dbReference type="AlphaFoldDB" id="A0A9N9S7A2"/>
<reference evidence="10" key="1">
    <citation type="submission" date="2022-01" db="EMBL/GenBank/DDBJ databases">
        <authorList>
            <person name="King R."/>
        </authorList>
    </citation>
    <scope>NUCLEOTIDE SEQUENCE</scope>
</reference>
<dbReference type="InterPro" id="IPR016161">
    <property type="entry name" value="Ald_DH/histidinol_DH"/>
</dbReference>
<keyword evidence="8" id="KW-0812">Transmembrane</keyword>
<dbReference type="Gene3D" id="3.40.605.10">
    <property type="entry name" value="Aldehyde Dehydrogenase, Chain A, domain 1"/>
    <property type="match status" value="1"/>
</dbReference>
<evidence type="ECO:0000256" key="4">
    <source>
        <dbReference type="PIRNR" id="PIRNR036492"/>
    </source>
</evidence>
<evidence type="ECO:0000256" key="1">
    <source>
        <dbReference type="ARBA" id="ARBA00009986"/>
    </source>
</evidence>
<feature type="transmembrane region" description="Helical" evidence="8">
    <location>
        <begin position="512"/>
        <end position="531"/>
    </location>
</feature>
<feature type="domain" description="Aldehyde dehydrogenase" evidence="9">
    <location>
        <begin position="40"/>
        <end position="470"/>
    </location>
</feature>
<dbReference type="OrthoDB" id="440325at2759"/>
<dbReference type="InterPro" id="IPR029510">
    <property type="entry name" value="Ald_DH_CS_GLU"/>
</dbReference>
<evidence type="ECO:0000256" key="5">
    <source>
        <dbReference type="PIRSR" id="PIRSR036492-1"/>
    </source>
</evidence>
<feature type="active site" evidence="5">
    <location>
        <position position="289"/>
    </location>
</feature>
<dbReference type="InterPro" id="IPR012394">
    <property type="entry name" value="Aldehyde_DH_NAD(P)"/>
</dbReference>
<gene>
    <name evidence="10" type="ORF">CHIRRI_LOCUS15064</name>
</gene>
<feature type="active site" evidence="5 6">
    <location>
        <position position="255"/>
    </location>
</feature>
<sequence>MDMMKTFSKKNLAISADDIKSDLSTDFLSSEKLLKIKPAKVDSTDMNAYSNVMDRLRSTFSSGKTKDIKFRKKQLEAMLKMYEENRDEICSVLDADLRRPKQEAIVFEIDVMTNEILHLLAHMDEWSTPTKPTKGLANLFDEVLVYKEPYGVVLVIGAWNYPIQLSLVPMAAAIAAGNCVVLKPSEVSSHSEKFLIEKIPKYLDNDCYQVIAGGAEETTELLRNQFDYIFYTGSGRVGQIVYTAATKYMTPVTLELGGKSPCYVDDSVDIGRSVRRILWGKNSNAGQTCISPDYILCTKEVEKKLVEEFKAVIKEWYGDDVQKSPDYARIATDGHFKRLTTFLTNGTIAAGGKYDPVDRFIEPTLLIDLNPSDPALQEEIFGPIMPIVTVNDVHDAIDYINARDKPLSMYIFTNNTKDKSLMIASTSAGAICVNDTVQHFASNIPFGGVGPSGMGKYHGKNSFDTFTHEKGCLEKSINFFVEKLGDARYPPYSDWKESYLTSLMKFRNYWKVPYFSQIVMFCLGIAATVLYQKYGKSN</sequence>
<evidence type="ECO:0000313" key="10">
    <source>
        <dbReference type="EMBL" id="CAG9812259.1"/>
    </source>
</evidence>
<keyword evidence="3" id="KW-0520">NAD</keyword>
<keyword evidence="2 4" id="KW-0560">Oxidoreductase</keyword>
<comment type="similarity">
    <text evidence="1 4 7">Belongs to the aldehyde dehydrogenase family.</text>
</comment>
<dbReference type="EMBL" id="OU895880">
    <property type="protein sequence ID" value="CAG9812259.1"/>
    <property type="molecule type" value="Genomic_DNA"/>
</dbReference>
<dbReference type="Pfam" id="PF00171">
    <property type="entry name" value="Aldedh"/>
    <property type="match status" value="1"/>
</dbReference>
<evidence type="ECO:0000256" key="2">
    <source>
        <dbReference type="ARBA" id="ARBA00023002"/>
    </source>
</evidence>
<dbReference type="FunFam" id="3.40.605.10:FF:000004">
    <property type="entry name" value="Aldehyde dehydrogenase"/>
    <property type="match status" value="1"/>
</dbReference>
<reference evidence="10" key="2">
    <citation type="submission" date="2022-10" db="EMBL/GenBank/DDBJ databases">
        <authorList>
            <consortium name="ENA_rothamsted_submissions"/>
            <consortium name="culmorum"/>
            <person name="King R."/>
        </authorList>
    </citation>
    <scope>NUCLEOTIDE SEQUENCE</scope>
</reference>
<name>A0A9N9S7A2_9DIPT</name>
<dbReference type="GO" id="GO:0006081">
    <property type="term" value="P:aldehyde metabolic process"/>
    <property type="evidence" value="ECO:0007669"/>
    <property type="project" value="InterPro"/>
</dbReference>
<evidence type="ECO:0000256" key="3">
    <source>
        <dbReference type="ARBA" id="ARBA00023027"/>
    </source>
</evidence>
<keyword evidence="11" id="KW-1185">Reference proteome</keyword>
<dbReference type="Gene3D" id="3.40.309.10">
    <property type="entry name" value="Aldehyde Dehydrogenase, Chain A, domain 2"/>
    <property type="match status" value="1"/>
</dbReference>
<accession>A0A9N9S7A2</accession>
<evidence type="ECO:0000256" key="6">
    <source>
        <dbReference type="PROSITE-ProRule" id="PRU10007"/>
    </source>
</evidence>
<protein>
    <recommendedName>
        <fullName evidence="4">Aldehyde dehydrogenase</fullName>
    </recommendedName>
</protein>
<dbReference type="GO" id="GO:0005737">
    <property type="term" value="C:cytoplasm"/>
    <property type="evidence" value="ECO:0007669"/>
    <property type="project" value="TreeGrafter"/>
</dbReference>
<evidence type="ECO:0000259" key="9">
    <source>
        <dbReference type="Pfam" id="PF00171"/>
    </source>
</evidence>
<evidence type="ECO:0000256" key="7">
    <source>
        <dbReference type="RuleBase" id="RU003345"/>
    </source>
</evidence>
<dbReference type="SUPFAM" id="SSF53720">
    <property type="entry name" value="ALDH-like"/>
    <property type="match status" value="1"/>
</dbReference>
<dbReference type="Proteomes" id="UP001153620">
    <property type="component" value="Chromosome 4"/>
</dbReference>
<organism evidence="10 11">
    <name type="scientific">Chironomus riparius</name>
    <dbReference type="NCBI Taxonomy" id="315576"/>
    <lineage>
        <taxon>Eukaryota</taxon>
        <taxon>Metazoa</taxon>
        <taxon>Ecdysozoa</taxon>
        <taxon>Arthropoda</taxon>
        <taxon>Hexapoda</taxon>
        <taxon>Insecta</taxon>
        <taxon>Pterygota</taxon>
        <taxon>Neoptera</taxon>
        <taxon>Endopterygota</taxon>
        <taxon>Diptera</taxon>
        <taxon>Nematocera</taxon>
        <taxon>Chironomoidea</taxon>
        <taxon>Chironomidae</taxon>
        <taxon>Chironominae</taxon>
        <taxon>Chironomus</taxon>
    </lineage>
</organism>
<dbReference type="InterPro" id="IPR015590">
    <property type="entry name" value="Aldehyde_DH_dom"/>
</dbReference>
<keyword evidence="8" id="KW-0472">Membrane</keyword>
<dbReference type="GO" id="GO:0004029">
    <property type="term" value="F:aldehyde dehydrogenase (NAD+) activity"/>
    <property type="evidence" value="ECO:0007669"/>
    <property type="project" value="TreeGrafter"/>
</dbReference>
<dbReference type="InterPro" id="IPR016163">
    <property type="entry name" value="Ald_DH_C"/>
</dbReference>
<dbReference type="PANTHER" id="PTHR43570">
    <property type="entry name" value="ALDEHYDE DEHYDROGENASE"/>
    <property type="match status" value="1"/>
</dbReference>
<evidence type="ECO:0000313" key="11">
    <source>
        <dbReference type="Proteomes" id="UP001153620"/>
    </source>
</evidence>
<proteinExistence type="inferred from homology"/>